<dbReference type="Proteomes" id="UP001501725">
    <property type="component" value="Unassembled WGS sequence"/>
</dbReference>
<evidence type="ECO:0000313" key="1">
    <source>
        <dbReference type="EMBL" id="GAA4317695.1"/>
    </source>
</evidence>
<proteinExistence type="predicted"/>
<name>A0ABP8G5F2_9BACT</name>
<accession>A0ABP8G5F2</accession>
<reference evidence="2" key="1">
    <citation type="journal article" date="2019" name="Int. J. Syst. Evol. Microbiol.">
        <title>The Global Catalogue of Microorganisms (GCM) 10K type strain sequencing project: providing services to taxonomists for standard genome sequencing and annotation.</title>
        <authorList>
            <consortium name="The Broad Institute Genomics Platform"/>
            <consortium name="The Broad Institute Genome Sequencing Center for Infectious Disease"/>
            <person name="Wu L."/>
            <person name="Ma J."/>
        </authorList>
    </citation>
    <scope>NUCLEOTIDE SEQUENCE [LARGE SCALE GENOMIC DNA]</scope>
    <source>
        <strain evidence="2">JCM 17919</strain>
    </source>
</reference>
<keyword evidence="2" id="KW-1185">Reference proteome</keyword>
<evidence type="ECO:0000313" key="2">
    <source>
        <dbReference type="Proteomes" id="UP001501725"/>
    </source>
</evidence>
<dbReference type="RefSeq" id="WP_345252662.1">
    <property type="nucleotide sequence ID" value="NZ_BAABGY010000001.1"/>
</dbReference>
<protein>
    <submittedName>
        <fullName evidence="1">Uncharacterized protein</fullName>
    </submittedName>
</protein>
<organism evidence="1 2">
    <name type="scientific">Flaviaesturariibacter amylovorans</name>
    <dbReference type="NCBI Taxonomy" id="1084520"/>
    <lineage>
        <taxon>Bacteria</taxon>
        <taxon>Pseudomonadati</taxon>
        <taxon>Bacteroidota</taxon>
        <taxon>Chitinophagia</taxon>
        <taxon>Chitinophagales</taxon>
        <taxon>Chitinophagaceae</taxon>
        <taxon>Flaviaestuariibacter</taxon>
    </lineage>
</organism>
<sequence length="135" mass="15392">MFAANGALAQPPVDTVDVQPSAYLDIRHNVSLVQLIANPEKYDGKKIQVIGFLQVQFEGNAVYLHEEDYRHGISSNGFWVSFSDKLRRHRKVGQYSNRYVILIGTFRADRRGHMGLFSGTLENIVRLDGWDLKLE</sequence>
<comment type="caution">
    <text evidence="1">The sequence shown here is derived from an EMBL/GenBank/DDBJ whole genome shotgun (WGS) entry which is preliminary data.</text>
</comment>
<dbReference type="EMBL" id="BAABGY010000001">
    <property type="protein sequence ID" value="GAA4317695.1"/>
    <property type="molecule type" value="Genomic_DNA"/>
</dbReference>
<gene>
    <name evidence="1" type="ORF">GCM10023184_01470</name>
</gene>